<dbReference type="OrthoDB" id="1730817at2759"/>
<dbReference type="InterPro" id="IPR044685">
    <property type="entry name" value="CPD1-like"/>
</dbReference>
<evidence type="ECO:0000313" key="1">
    <source>
        <dbReference type="EMBL" id="KAF6153282.1"/>
    </source>
</evidence>
<name>A0A7J7MEQ3_9MAGN</name>
<dbReference type="AlphaFoldDB" id="A0A7J7MEQ3"/>
<protein>
    <submittedName>
        <fullName evidence="1">Uncharacterized protein</fullName>
    </submittedName>
</protein>
<reference evidence="1 2" key="1">
    <citation type="journal article" date="2020" name="IScience">
        <title>Genome Sequencing of the Endangered Kingdonia uniflora (Circaeasteraceae, Ranunculales) Reveals Potential Mechanisms of Evolutionary Specialization.</title>
        <authorList>
            <person name="Sun Y."/>
            <person name="Deng T."/>
            <person name="Zhang A."/>
            <person name="Moore M.J."/>
            <person name="Landis J.B."/>
            <person name="Lin N."/>
            <person name="Zhang H."/>
            <person name="Zhang X."/>
            <person name="Huang J."/>
            <person name="Zhang X."/>
            <person name="Sun H."/>
            <person name="Wang H."/>
        </authorList>
    </citation>
    <scope>NUCLEOTIDE SEQUENCE [LARGE SCALE GENOMIC DNA]</scope>
    <source>
        <strain evidence="1">TB1705</strain>
        <tissue evidence="1">Leaf</tissue>
    </source>
</reference>
<gene>
    <name evidence="1" type="ORF">GIB67_003472</name>
</gene>
<comment type="caution">
    <text evidence="1">The sequence shown here is derived from an EMBL/GenBank/DDBJ whole genome shotgun (WGS) entry which is preliminary data.</text>
</comment>
<organism evidence="1 2">
    <name type="scientific">Kingdonia uniflora</name>
    <dbReference type="NCBI Taxonomy" id="39325"/>
    <lineage>
        <taxon>Eukaryota</taxon>
        <taxon>Viridiplantae</taxon>
        <taxon>Streptophyta</taxon>
        <taxon>Embryophyta</taxon>
        <taxon>Tracheophyta</taxon>
        <taxon>Spermatophyta</taxon>
        <taxon>Magnoliopsida</taxon>
        <taxon>Ranunculales</taxon>
        <taxon>Circaeasteraceae</taxon>
        <taxon>Kingdonia</taxon>
    </lineage>
</organism>
<dbReference type="PANTHER" id="PTHR33925:SF2">
    <property type="entry name" value="PLASTID DIVISION PROTEIN CDP1, CHLOROPLASTIC"/>
    <property type="match status" value="1"/>
</dbReference>
<accession>A0A7J7MEQ3</accession>
<dbReference type="GO" id="GO:0010020">
    <property type="term" value="P:chloroplast fission"/>
    <property type="evidence" value="ECO:0007669"/>
    <property type="project" value="TreeGrafter"/>
</dbReference>
<feature type="non-terminal residue" evidence="1">
    <location>
        <position position="1"/>
    </location>
</feature>
<sequence>MKELLMDVRDKLLFEPEYAGNRKEKIPPKSPLCIPWSWLLGVLCILQEKEVNNVSGGICHSTQWKLSGTQLALVYYRLTRRPPEIDQENWLKDAVLGLFPDTRNCSPNLANFFQSEKRSLRASKQSKGAPRPF</sequence>
<dbReference type="EMBL" id="JACGCM010001564">
    <property type="protein sequence ID" value="KAF6153282.1"/>
    <property type="molecule type" value="Genomic_DNA"/>
</dbReference>
<dbReference type="PANTHER" id="PTHR33925">
    <property type="entry name" value="PLASTID DIVISION PROTEIN CDP1, CHLOROPLASTIC-RELATED"/>
    <property type="match status" value="1"/>
</dbReference>
<keyword evidence="2" id="KW-1185">Reference proteome</keyword>
<dbReference type="GO" id="GO:0009706">
    <property type="term" value="C:chloroplast inner membrane"/>
    <property type="evidence" value="ECO:0007669"/>
    <property type="project" value="TreeGrafter"/>
</dbReference>
<dbReference type="Proteomes" id="UP000541444">
    <property type="component" value="Unassembled WGS sequence"/>
</dbReference>
<evidence type="ECO:0000313" key="2">
    <source>
        <dbReference type="Proteomes" id="UP000541444"/>
    </source>
</evidence>
<proteinExistence type="predicted"/>